<feature type="region of interest" description="Disordered" evidence="1">
    <location>
        <begin position="67"/>
        <end position="95"/>
    </location>
</feature>
<sequence length="95" mass="11247">MDESDFSEGNEEGEEAQEEVLDPDNPEHAFAILERNFNKTVAEIEQNPEAAHFSEDFHKLFEHLYTARRQGRRHRRRQQTGRPRQGHHHRSQDAN</sequence>
<feature type="region of interest" description="Disordered" evidence="1">
    <location>
        <begin position="1"/>
        <end position="28"/>
    </location>
</feature>
<organism evidence="2 3">
    <name type="scientific">Tenebrio molitor</name>
    <name type="common">Yellow mealworm beetle</name>
    <dbReference type="NCBI Taxonomy" id="7067"/>
    <lineage>
        <taxon>Eukaryota</taxon>
        <taxon>Metazoa</taxon>
        <taxon>Ecdysozoa</taxon>
        <taxon>Arthropoda</taxon>
        <taxon>Hexapoda</taxon>
        <taxon>Insecta</taxon>
        <taxon>Pterygota</taxon>
        <taxon>Neoptera</taxon>
        <taxon>Endopterygota</taxon>
        <taxon>Coleoptera</taxon>
        <taxon>Polyphaga</taxon>
        <taxon>Cucujiformia</taxon>
        <taxon>Tenebrionidae</taxon>
        <taxon>Tenebrio</taxon>
    </lineage>
</organism>
<proteinExistence type="predicted"/>
<dbReference type="AlphaFoldDB" id="A0A8J6HP98"/>
<comment type="caution">
    <text evidence="2">The sequence shown here is derived from an EMBL/GenBank/DDBJ whole genome shotgun (WGS) entry which is preliminary data.</text>
</comment>
<reference evidence="2" key="1">
    <citation type="journal article" date="2020" name="J Insects Food Feed">
        <title>The yellow mealworm (Tenebrio molitor) genome: a resource for the emerging insects as food and feed industry.</title>
        <authorList>
            <person name="Eriksson T."/>
            <person name="Andere A."/>
            <person name="Kelstrup H."/>
            <person name="Emery V."/>
            <person name="Picard C."/>
        </authorList>
    </citation>
    <scope>NUCLEOTIDE SEQUENCE</scope>
    <source>
        <strain evidence="2">Stoneville</strain>
        <tissue evidence="2">Whole head</tissue>
    </source>
</reference>
<keyword evidence="3" id="KW-1185">Reference proteome</keyword>
<evidence type="ECO:0000256" key="1">
    <source>
        <dbReference type="SAM" id="MobiDB-lite"/>
    </source>
</evidence>
<evidence type="ECO:0000313" key="3">
    <source>
        <dbReference type="Proteomes" id="UP000719412"/>
    </source>
</evidence>
<gene>
    <name evidence="2" type="ORF">GEV33_004948</name>
</gene>
<dbReference type="EMBL" id="JABDTM020018755">
    <property type="protein sequence ID" value="KAH0817843.1"/>
    <property type="molecule type" value="Genomic_DNA"/>
</dbReference>
<evidence type="ECO:0000313" key="2">
    <source>
        <dbReference type="EMBL" id="KAH0817843.1"/>
    </source>
</evidence>
<feature type="compositionally biased region" description="Acidic residues" evidence="1">
    <location>
        <begin position="1"/>
        <end position="24"/>
    </location>
</feature>
<protein>
    <submittedName>
        <fullName evidence="2">Uncharacterized protein</fullName>
    </submittedName>
</protein>
<reference evidence="2" key="2">
    <citation type="submission" date="2021-08" db="EMBL/GenBank/DDBJ databases">
        <authorList>
            <person name="Eriksson T."/>
        </authorList>
    </citation>
    <scope>NUCLEOTIDE SEQUENCE</scope>
    <source>
        <strain evidence="2">Stoneville</strain>
        <tissue evidence="2">Whole head</tissue>
    </source>
</reference>
<feature type="compositionally biased region" description="Basic residues" evidence="1">
    <location>
        <begin position="69"/>
        <end position="95"/>
    </location>
</feature>
<name>A0A8J6HP98_TENMO</name>
<dbReference type="Proteomes" id="UP000719412">
    <property type="component" value="Unassembled WGS sequence"/>
</dbReference>
<accession>A0A8J6HP98</accession>